<comment type="caution">
    <text evidence="2">The sequence shown here is derived from an EMBL/GenBank/DDBJ whole genome shotgun (WGS) entry which is preliminary data.</text>
</comment>
<accession>A0AAP0RMH8</accession>
<protein>
    <submittedName>
        <fullName evidence="2">Uncharacterized protein</fullName>
    </submittedName>
</protein>
<dbReference type="Proteomes" id="UP001415857">
    <property type="component" value="Unassembled WGS sequence"/>
</dbReference>
<dbReference type="AlphaFoldDB" id="A0AAP0RMH8"/>
<dbReference type="EMBL" id="JBBPBK010000007">
    <property type="protein sequence ID" value="KAK9280992.1"/>
    <property type="molecule type" value="Genomic_DNA"/>
</dbReference>
<gene>
    <name evidence="2" type="ORF">L1049_003883</name>
</gene>
<proteinExistence type="predicted"/>
<feature type="region of interest" description="Disordered" evidence="1">
    <location>
        <begin position="37"/>
        <end position="63"/>
    </location>
</feature>
<organism evidence="2 3">
    <name type="scientific">Liquidambar formosana</name>
    <name type="common">Formosan gum</name>
    <dbReference type="NCBI Taxonomy" id="63359"/>
    <lineage>
        <taxon>Eukaryota</taxon>
        <taxon>Viridiplantae</taxon>
        <taxon>Streptophyta</taxon>
        <taxon>Embryophyta</taxon>
        <taxon>Tracheophyta</taxon>
        <taxon>Spermatophyta</taxon>
        <taxon>Magnoliopsida</taxon>
        <taxon>eudicotyledons</taxon>
        <taxon>Gunneridae</taxon>
        <taxon>Pentapetalae</taxon>
        <taxon>Saxifragales</taxon>
        <taxon>Altingiaceae</taxon>
        <taxon>Liquidambar</taxon>
    </lineage>
</organism>
<feature type="compositionally biased region" description="Low complexity" evidence="1">
    <location>
        <begin position="38"/>
        <end position="49"/>
    </location>
</feature>
<keyword evidence="3" id="KW-1185">Reference proteome</keyword>
<evidence type="ECO:0000256" key="1">
    <source>
        <dbReference type="SAM" id="MobiDB-lite"/>
    </source>
</evidence>
<reference evidence="2 3" key="1">
    <citation type="journal article" date="2024" name="Plant J.">
        <title>Genome sequences and population genomics reveal climatic adaptation and genomic divergence between two closely related sweetgum species.</title>
        <authorList>
            <person name="Xu W.Q."/>
            <person name="Ren C.Q."/>
            <person name="Zhang X.Y."/>
            <person name="Comes H.P."/>
            <person name="Liu X.H."/>
            <person name="Li Y.G."/>
            <person name="Kettle C.J."/>
            <person name="Jalonen R."/>
            <person name="Gaisberger H."/>
            <person name="Ma Y.Z."/>
            <person name="Qiu Y.X."/>
        </authorList>
    </citation>
    <scope>NUCLEOTIDE SEQUENCE [LARGE SCALE GENOMIC DNA]</scope>
    <source>
        <strain evidence="2">Hangzhou</strain>
    </source>
</reference>
<name>A0AAP0RMH8_LIQFO</name>
<evidence type="ECO:0000313" key="2">
    <source>
        <dbReference type="EMBL" id="KAK9280992.1"/>
    </source>
</evidence>
<sequence length="63" mass="6484">MATSSFSVGVALLLDLYVEDSTVKHFEALALFTVRPKSSSSSGSLQLQLPAPAVQSSSSDGPA</sequence>
<feature type="compositionally biased region" description="Polar residues" evidence="1">
    <location>
        <begin position="54"/>
        <end position="63"/>
    </location>
</feature>
<evidence type="ECO:0000313" key="3">
    <source>
        <dbReference type="Proteomes" id="UP001415857"/>
    </source>
</evidence>